<gene>
    <name evidence="2" type="ORF">DFH07DRAFT_461453</name>
</gene>
<dbReference type="Proteomes" id="UP001215280">
    <property type="component" value="Unassembled WGS sequence"/>
</dbReference>
<dbReference type="AlphaFoldDB" id="A0AAD7NEH6"/>
<dbReference type="EMBL" id="JARJLG010000059">
    <property type="protein sequence ID" value="KAJ7757268.1"/>
    <property type="molecule type" value="Genomic_DNA"/>
</dbReference>
<evidence type="ECO:0000313" key="3">
    <source>
        <dbReference type="Proteomes" id="UP001215280"/>
    </source>
</evidence>
<evidence type="ECO:0000313" key="2">
    <source>
        <dbReference type="EMBL" id="KAJ7757268.1"/>
    </source>
</evidence>
<accession>A0AAD7NEH6</accession>
<organism evidence="2 3">
    <name type="scientific">Mycena maculata</name>
    <dbReference type="NCBI Taxonomy" id="230809"/>
    <lineage>
        <taxon>Eukaryota</taxon>
        <taxon>Fungi</taxon>
        <taxon>Dikarya</taxon>
        <taxon>Basidiomycota</taxon>
        <taxon>Agaricomycotina</taxon>
        <taxon>Agaricomycetes</taxon>
        <taxon>Agaricomycetidae</taxon>
        <taxon>Agaricales</taxon>
        <taxon>Marasmiineae</taxon>
        <taxon>Mycenaceae</taxon>
        <taxon>Mycena</taxon>
    </lineage>
</organism>
<proteinExistence type="predicted"/>
<protein>
    <recommendedName>
        <fullName evidence="1">F-box domain-containing protein</fullName>
    </recommendedName>
</protein>
<dbReference type="PROSITE" id="PS50181">
    <property type="entry name" value="FBOX"/>
    <property type="match status" value="1"/>
</dbReference>
<comment type="caution">
    <text evidence="2">The sequence shown here is derived from an EMBL/GenBank/DDBJ whole genome shotgun (WGS) entry which is preliminary data.</text>
</comment>
<dbReference type="InterPro" id="IPR001810">
    <property type="entry name" value="F-box_dom"/>
</dbReference>
<dbReference type="SUPFAM" id="SSF52047">
    <property type="entry name" value="RNI-like"/>
    <property type="match status" value="1"/>
</dbReference>
<name>A0AAD7NEH6_9AGAR</name>
<sequence>MDSLFKTHGTDVRDHLRHNILPSNSEKNAIIESVTTARRLLSKIGTVESFASDMLRCYISDYSSLVSPIRRLPDDILETIFLHPEIHDFVKLGRVASGPSFVVDRHKPHIIASVSHHWREVAVHAARLWSSFSFDGCRGEYTLRDLRLCLDRSKDAALDFTLDLSSGRRPNPVILDEITKHSERWVKFTLVAPPDPQYLQVFAPVHGRLHRLEAIVLGYPPGNYDELASDVATWNAFEVAPRLTVLQLAIFRGGPVLPLPAHQIETISFVGSHSGSCGKVFSMFPHAREMAFISSGPPDFFYVPDVAPEPHLATRRIILGEALDNIPDRLNTPNLEELRIIDCLNWSRRIIPFMTRSACSLQTLVVHNTRVRGTELLALLRQVPTLDTLVLTELVPNSITDLVLGPLTPLPGSPATQVVLPALTRLVVAGVYLFSTQVLMQMLEARHDALVLVHITLHKELGAAELERFAAFQTAGSWCLQYLDDQMKCVRIQKGKAAQLQSIVPAWCA</sequence>
<evidence type="ECO:0000259" key="1">
    <source>
        <dbReference type="PROSITE" id="PS50181"/>
    </source>
</evidence>
<feature type="domain" description="F-box" evidence="1">
    <location>
        <begin position="66"/>
        <end position="121"/>
    </location>
</feature>
<reference evidence="2" key="1">
    <citation type="submission" date="2023-03" db="EMBL/GenBank/DDBJ databases">
        <title>Massive genome expansion in bonnet fungi (Mycena s.s.) driven by repeated elements and novel gene families across ecological guilds.</title>
        <authorList>
            <consortium name="Lawrence Berkeley National Laboratory"/>
            <person name="Harder C.B."/>
            <person name="Miyauchi S."/>
            <person name="Viragh M."/>
            <person name="Kuo A."/>
            <person name="Thoen E."/>
            <person name="Andreopoulos B."/>
            <person name="Lu D."/>
            <person name="Skrede I."/>
            <person name="Drula E."/>
            <person name="Henrissat B."/>
            <person name="Morin E."/>
            <person name="Kohler A."/>
            <person name="Barry K."/>
            <person name="LaButti K."/>
            <person name="Morin E."/>
            <person name="Salamov A."/>
            <person name="Lipzen A."/>
            <person name="Mereny Z."/>
            <person name="Hegedus B."/>
            <person name="Baldrian P."/>
            <person name="Stursova M."/>
            <person name="Weitz H."/>
            <person name="Taylor A."/>
            <person name="Grigoriev I.V."/>
            <person name="Nagy L.G."/>
            <person name="Martin F."/>
            <person name="Kauserud H."/>
        </authorList>
    </citation>
    <scope>NUCLEOTIDE SEQUENCE</scope>
    <source>
        <strain evidence="2">CBHHK188m</strain>
    </source>
</reference>
<keyword evidence="3" id="KW-1185">Reference proteome</keyword>